<feature type="transmembrane region" description="Helical" evidence="14">
    <location>
        <begin position="260"/>
        <end position="285"/>
    </location>
</feature>
<sequence>MFEVSPVFYYVIAGYFLMIVVIGFLAGRGNKTSEDHLVAGRSIGPVIGGAALAATQLSAGTFVGTVGVLYMTGASYMWYWPGMFAGWLVSAIWVAPKFQKFKGVTVPDYIEKRYNSKLAKAIAAGLIVIAYTVYLIAQYVAGGILMETIFGLPKIWGAIITIGITMIYTMKGGMKATTYSDFIQAIIMAGCFFAAVPILYSQAGGFDFVGRFVTELQPSLTGWHWSFKDILGFAMAFGLSVAIAPYELARMYTMKSQKAVRMAIGFSFIFQAVIAVSVCLVGLAMRSLYPVMNNADAASSIMAVNVLPPLVGALIVVAILAAIMSTVSGVMLVSASAISHDIYGLINPKATDKQKLRVNKIAIVILSILPLYFALHPFDMVQFIVIVQSSMVASFFFATVVIGLNWKRATGTAALISMLGGLATVLLWYVLGKPFGVNEVIPGVIVSTVLLIACSFVTKPVPEESLAPFFQK</sequence>
<evidence type="ECO:0000256" key="13">
    <source>
        <dbReference type="RuleBase" id="RU362091"/>
    </source>
</evidence>
<feature type="transmembrane region" description="Helical" evidence="14">
    <location>
        <begin position="117"/>
        <end position="137"/>
    </location>
</feature>
<keyword evidence="7 14" id="KW-1133">Transmembrane helix</keyword>
<gene>
    <name evidence="15" type="ORF">NDK47_07460</name>
</gene>
<keyword evidence="9" id="KW-0406">Ion transport</keyword>
<feature type="transmembrane region" description="Helical" evidence="14">
    <location>
        <begin position="77"/>
        <end position="96"/>
    </location>
</feature>
<evidence type="ECO:0000256" key="11">
    <source>
        <dbReference type="ARBA" id="ARBA00023201"/>
    </source>
</evidence>
<evidence type="ECO:0000313" key="15">
    <source>
        <dbReference type="EMBL" id="USG67120.1"/>
    </source>
</evidence>
<dbReference type="InterPro" id="IPR050277">
    <property type="entry name" value="Sodium:Solute_Symporter"/>
</dbReference>
<evidence type="ECO:0000256" key="5">
    <source>
        <dbReference type="ARBA" id="ARBA00022692"/>
    </source>
</evidence>
<dbReference type="Proteomes" id="UP001056500">
    <property type="component" value="Chromosome"/>
</dbReference>
<accession>A0ABY4WMR3</accession>
<evidence type="ECO:0000256" key="3">
    <source>
        <dbReference type="ARBA" id="ARBA00022448"/>
    </source>
</evidence>
<evidence type="ECO:0000256" key="12">
    <source>
        <dbReference type="ARBA" id="ARBA00033708"/>
    </source>
</evidence>
<keyword evidence="10 14" id="KW-0472">Membrane</keyword>
<feature type="transmembrane region" description="Helical" evidence="14">
    <location>
        <begin position="46"/>
        <end position="71"/>
    </location>
</feature>
<keyword evidence="6" id="KW-0769">Symport</keyword>
<comment type="subcellular location">
    <subcellularLocation>
        <location evidence="1">Cell membrane</location>
        <topology evidence="1">Multi-pass membrane protein</topology>
    </subcellularLocation>
</comment>
<keyword evidence="4" id="KW-1003">Cell membrane</keyword>
<evidence type="ECO:0000256" key="9">
    <source>
        <dbReference type="ARBA" id="ARBA00023065"/>
    </source>
</evidence>
<comment type="similarity">
    <text evidence="2 13">Belongs to the sodium:solute symporter (SSF) (TC 2.A.21) family.</text>
</comment>
<organism evidence="15 16">
    <name type="scientific">Brevibacillus ruminantium</name>
    <dbReference type="NCBI Taxonomy" id="2950604"/>
    <lineage>
        <taxon>Bacteria</taxon>
        <taxon>Bacillati</taxon>
        <taxon>Bacillota</taxon>
        <taxon>Bacilli</taxon>
        <taxon>Bacillales</taxon>
        <taxon>Paenibacillaceae</taxon>
        <taxon>Brevibacillus</taxon>
    </lineage>
</organism>
<dbReference type="Gene3D" id="1.20.1730.10">
    <property type="entry name" value="Sodium/glucose cotransporter"/>
    <property type="match status" value="1"/>
</dbReference>
<dbReference type="PANTHER" id="PTHR48086:SF3">
    <property type="entry name" value="SODIUM_PROLINE SYMPORTER"/>
    <property type="match status" value="1"/>
</dbReference>
<keyword evidence="16" id="KW-1185">Reference proteome</keyword>
<protein>
    <submittedName>
        <fullName evidence="15">Sodium/solute symporter</fullName>
    </submittedName>
</protein>
<name>A0ABY4WMR3_9BACL</name>
<dbReference type="PANTHER" id="PTHR48086">
    <property type="entry name" value="SODIUM/PROLINE SYMPORTER-RELATED"/>
    <property type="match status" value="1"/>
</dbReference>
<dbReference type="Pfam" id="PF00474">
    <property type="entry name" value="SSF"/>
    <property type="match status" value="1"/>
</dbReference>
<dbReference type="PROSITE" id="PS50283">
    <property type="entry name" value="NA_SOLUT_SYMP_3"/>
    <property type="match status" value="1"/>
</dbReference>
<dbReference type="RefSeq" id="WP_251874223.1">
    <property type="nucleotide sequence ID" value="NZ_CP098755.1"/>
</dbReference>
<dbReference type="InterPro" id="IPR038377">
    <property type="entry name" value="Na/Glc_symporter_sf"/>
</dbReference>
<proteinExistence type="inferred from homology"/>
<feature type="transmembrane region" description="Helical" evidence="14">
    <location>
        <begin position="230"/>
        <end position="248"/>
    </location>
</feature>
<dbReference type="InterPro" id="IPR001734">
    <property type="entry name" value="Na/solute_symporter"/>
</dbReference>
<keyword evidence="8" id="KW-0915">Sodium</keyword>
<feature type="transmembrane region" description="Helical" evidence="14">
    <location>
        <begin position="358"/>
        <end position="375"/>
    </location>
</feature>
<keyword evidence="3" id="KW-0813">Transport</keyword>
<dbReference type="EMBL" id="CP098755">
    <property type="protein sequence ID" value="USG67120.1"/>
    <property type="molecule type" value="Genomic_DNA"/>
</dbReference>
<feature type="transmembrane region" description="Helical" evidence="14">
    <location>
        <begin position="381"/>
        <end position="406"/>
    </location>
</feature>
<keyword evidence="5 14" id="KW-0812">Transmembrane</keyword>
<evidence type="ECO:0000313" key="16">
    <source>
        <dbReference type="Proteomes" id="UP001056500"/>
    </source>
</evidence>
<reference evidence="15" key="1">
    <citation type="submission" date="2022-06" db="EMBL/GenBank/DDBJ databases">
        <title>Genome sequencing of Brevibacillus sp. BB3-R1.</title>
        <authorList>
            <person name="Heo J."/>
            <person name="Lee D."/>
            <person name="Won M."/>
            <person name="Han B.-H."/>
            <person name="Hong S.-B."/>
            <person name="Kwon S.-W."/>
        </authorList>
    </citation>
    <scope>NUCLEOTIDE SEQUENCE</scope>
    <source>
        <strain evidence="15">BB3-R1</strain>
    </source>
</reference>
<evidence type="ECO:0000256" key="1">
    <source>
        <dbReference type="ARBA" id="ARBA00004651"/>
    </source>
</evidence>
<feature type="transmembrane region" description="Helical" evidence="14">
    <location>
        <begin position="310"/>
        <end position="338"/>
    </location>
</feature>
<keyword evidence="11" id="KW-0739">Sodium transport</keyword>
<evidence type="ECO:0000256" key="7">
    <source>
        <dbReference type="ARBA" id="ARBA00022989"/>
    </source>
</evidence>
<feature type="transmembrane region" description="Helical" evidence="14">
    <location>
        <begin position="182"/>
        <end position="200"/>
    </location>
</feature>
<feature type="transmembrane region" description="Helical" evidence="14">
    <location>
        <begin position="437"/>
        <end position="457"/>
    </location>
</feature>
<evidence type="ECO:0000256" key="10">
    <source>
        <dbReference type="ARBA" id="ARBA00023136"/>
    </source>
</evidence>
<evidence type="ECO:0000256" key="4">
    <source>
        <dbReference type="ARBA" id="ARBA00022475"/>
    </source>
</evidence>
<evidence type="ECO:0000256" key="2">
    <source>
        <dbReference type="ARBA" id="ARBA00006434"/>
    </source>
</evidence>
<comment type="catalytic activity">
    <reaction evidence="12">
        <text>L-proline(in) + Na(+)(in) = L-proline(out) + Na(+)(out)</text>
        <dbReference type="Rhea" id="RHEA:28967"/>
        <dbReference type="ChEBI" id="CHEBI:29101"/>
        <dbReference type="ChEBI" id="CHEBI:60039"/>
    </reaction>
</comment>
<dbReference type="NCBIfam" id="TIGR00813">
    <property type="entry name" value="sss"/>
    <property type="match status" value="1"/>
</dbReference>
<evidence type="ECO:0000256" key="14">
    <source>
        <dbReference type="SAM" id="Phobius"/>
    </source>
</evidence>
<evidence type="ECO:0000256" key="8">
    <source>
        <dbReference type="ARBA" id="ARBA00023053"/>
    </source>
</evidence>
<feature type="transmembrane region" description="Helical" evidence="14">
    <location>
        <begin position="149"/>
        <end position="170"/>
    </location>
</feature>
<evidence type="ECO:0000256" key="6">
    <source>
        <dbReference type="ARBA" id="ARBA00022847"/>
    </source>
</evidence>
<feature type="transmembrane region" description="Helical" evidence="14">
    <location>
        <begin position="6"/>
        <end position="26"/>
    </location>
</feature>
<feature type="transmembrane region" description="Helical" evidence="14">
    <location>
        <begin position="413"/>
        <end position="431"/>
    </location>
</feature>